<accession>A0A4Y2CV82</accession>
<sequence>MSRDIGKLPIPRGCLPKSELIWDFKSELITQLSVALPESETKFEPPKRFFTSPLLHPAFCLYPLPQGVELRLPSTLLANRTPG</sequence>
<dbReference type="EMBL" id="BGPR01087452">
    <property type="protein sequence ID" value="GBM07185.1"/>
    <property type="molecule type" value="Genomic_DNA"/>
</dbReference>
<organism evidence="1 2">
    <name type="scientific">Araneus ventricosus</name>
    <name type="common">Orbweaver spider</name>
    <name type="synonym">Epeira ventricosa</name>
    <dbReference type="NCBI Taxonomy" id="182803"/>
    <lineage>
        <taxon>Eukaryota</taxon>
        <taxon>Metazoa</taxon>
        <taxon>Ecdysozoa</taxon>
        <taxon>Arthropoda</taxon>
        <taxon>Chelicerata</taxon>
        <taxon>Arachnida</taxon>
        <taxon>Araneae</taxon>
        <taxon>Araneomorphae</taxon>
        <taxon>Entelegynae</taxon>
        <taxon>Araneoidea</taxon>
        <taxon>Araneidae</taxon>
        <taxon>Araneus</taxon>
    </lineage>
</organism>
<evidence type="ECO:0000313" key="2">
    <source>
        <dbReference type="Proteomes" id="UP000499080"/>
    </source>
</evidence>
<comment type="caution">
    <text evidence="1">The sequence shown here is derived from an EMBL/GenBank/DDBJ whole genome shotgun (WGS) entry which is preliminary data.</text>
</comment>
<dbReference type="AlphaFoldDB" id="A0A4Y2CV82"/>
<evidence type="ECO:0000313" key="1">
    <source>
        <dbReference type="EMBL" id="GBM07185.1"/>
    </source>
</evidence>
<reference evidence="1 2" key="1">
    <citation type="journal article" date="2019" name="Sci. Rep.">
        <title>Orb-weaving spider Araneus ventricosus genome elucidates the spidroin gene catalogue.</title>
        <authorList>
            <person name="Kono N."/>
            <person name="Nakamura H."/>
            <person name="Ohtoshi R."/>
            <person name="Moran D.A.P."/>
            <person name="Shinohara A."/>
            <person name="Yoshida Y."/>
            <person name="Fujiwara M."/>
            <person name="Mori M."/>
            <person name="Tomita M."/>
            <person name="Arakawa K."/>
        </authorList>
    </citation>
    <scope>NUCLEOTIDE SEQUENCE [LARGE SCALE GENOMIC DNA]</scope>
</reference>
<dbReference type="Proteomes" id="UP000499080">
    <property type="component" value="Unassembled WGS sequence"/>
</dbReference>
<name>A0A4Y2CV82_ARAVE</name>
<gene>
    <name evidence="1" type="ORF">AVEN_229320_1</name>
</gene>
<keyword evidence="2" id="KW-1185">Reference proteome</keyword>
<proteinExistence type="predicted"/>
<protein>
    <submittedName>
        <fullName evidence="1">Uncharacterized protein</fullName>
    </submittedName>
</protein>